<dbReference type="InterPro" id="IPR016032">
    <property type="entry name" value="Sig_transdc_resp-reg_C-effctor"/>
</dbReference>
<dbReference type="InterPro" id="IPR000792">
    <property type="entry name" value="Tscrpt_reg_LuxR_C"/>
</dbReference>
<dbReference type="OrthoDB" id="7444822at2"/>
<dbReference type="SMART" id="SM00421">
    <property type="entry name" value="HTH_LUXR"/>
    <property type="match status" value="1"/>
</dbReference>
<keyword evidence="3" id="KW-1185">Reference proteome</keyword>
<proteinExistence type="predicted"/>
<dbReference type="SUPFAM" id="SSF46894">
    <property type="entry name" value="C-terminal effector domain of the bipartite response regulators"/>
    <property type="match status" value="1"/>
</dbReference>
<evidence type="ECO:0000313" key="2">
    <source>
        <dbReference type="EMBL" id="PWR18204.1"/>
    </source>
</evidence>
<accession>A0A317DUY8</accession>
<dbReference type="AlphaFoldDB" id="A0A317DUY8"/>
<evidence type="ECO:0000313" key="3">
    <source>
        <dbReference type="Proteomes" id="UP000245461"/>
    </source>
</evidence>
<dbReference type="Gene3D" id="1.10.10.10">
    <property type="entry name" value="Winged helix-like DNA-binding domain superfamily/Winged helix DNA-binding domain"/>
    <property type="match status" value="1"/>
</dbReference>
<sequence>MQNHDLLDLIYEAALDADVWSKILNRLSAEAGVIGATLFTVGGERTTALNTPGLDRSMEDFIVGGWDALNPLPDRIRAKGIPGFTTDRDVIQPHEFESNEFLRGFRRPWGLLGFAGMAMQDREGRALALSIETAESFSPEAAARLQLLVPHLKRSAGLSMRLQYTRLEQTIDVLDQIGCPAAAVSASGKCVAANTRFEGLPPGMVGNRFGQLVFADAATHRGFQEALAAIRGRRFADIRPIPCRGATMAPAIVYCMPLLGNARDLFVSAVALVIVRSGQVTRTVAAAVLASMFGLTAAEARIATIAATGATVEEIVARAGTSRETVRSQMKAIYAKTETAGRTELVLLLQRLHLGP</sequence>
<feature type="domain" description="HTH luxR-type" evidence="1">
    <location>
        <begin position="292"/>
        <end position="349"/>
    </location>
</feature>
<gene>
    <name evidence="2" type="ORF">DKG74_19830</name>
</gene>
<protein>
    <recommendedName>
        <fullName evidence="1">HTH luxR-type domain-containing protein</fullName>
    </recommendedName>
</protein>
<comment type="caution">
    <text evidence="2">The sequence shown here is derived from an EMBL/GenBank/DDBJ whole genome shotgun (WGS) entry which is preliminary data.</text>
</comment>
<dbReference type="InterPro" id="IPR036388">
    <property type="entry name" value="WH-like_DNA-bd_sf"/>
</dbReference>
<reference evidence="2 3" key="1">
    <citation type="submission" date="2018-05" db="EMBL/GenBank/DDBJ databases">
        <title>Zavarzinia sp. HR-AS.</title>
        <authorList>
            <person name="Lee Y."/>
            <person name="Jeon C.O."/>
        </authorList>
    </citation>
    <scope>NUCLEOTIDE SEQUENCE [LARGE SCALE GENOMIC DNA]</scope>
    <source>
        <strain evidence="2 3">HR-AS</strain>
    </source>
</reference>
<dbReference type="Proteomes" id="UP000245461">
    <property type="component" value="Unassembled WGS sequence"/>
</dbReference>
<dbReference type="RefSeq" id="WP_109907917.1">
    <property type="nucleotide sequence ID" value="NZ_QGLE01000016.1"/>
</dbReference>
<dbReference type="GO" id="GO:0006355">
    <property type="term" value="P:regulation of DNA-templated transcription"/>
    <property type="evidence" value="ECO:0007669"/>
    <property type="project" value="InterPro"/>
</dbReference>
<evidence type="ECO:0000259" key="1">
    <source>
        <dbReference type="SMART" id="SM00421"/>
    </source>
</evidence>
<organism evidence="2 3">
    <name type="scientific">Zavarzinia aquatilis</name>
    <dbReference type="NCBI Taxonomy" id="2211142"/>
    <lineage>
        <taxon>Bacteria</taxon>
        <taxon>Pseudomonadati</taxon>
        <taxon>Pseudomonadota</taxon>
        <taxon>Alphaproteobacteria</taxon>
        <taxon>Rhodospirillales</taxon>
        <taxon>Zavarziniaceae</taxon>
        <taxon>Zavarzinia</taxon>
    </lineage>
</organism>
<dbReference type="EMBL" id="QGLE01000016">
    <property type="protein sequence ID" value="PWR18204.1"/>
    <property type="molecule type" value="Genomic_DNA"/>
</dbReference>
<name>A0A317DUY8_9PROT</name>
<dbReference type="GO" id="GO:0003677">
    <property type="term" value="F:DNA binding"/>
    <property type="evidence" value="ECO:0007669"/>
    <property type="project" value="InterPro"/>
</dbReference>